<keyword evidence="1" id="KW-1133">Transmembrane helix</keyword>
<keyword evidence="4" id="KW-1185">Reference proteome</keyword>
<accession>A0A485L0C7</accession>
<dbReference type="Proteomes" id="UP000332933">
    <property type="component" value="Unassembled WGS sequence"/>
</dbReference>
<protein>
    <submittedName>
        <fullName evidence="3">Aste57867_14299 protein</fullName>
    </submittedName>
</protein>
<feature type="transmembrane region" description="Helical" evidence="1">
    <location>
        <begin position="12"/>
        <end position="32"/>
    </location>
</feature>
<keyword evidence="1" id="KW-0472">Membrane</keyword>
<evidence type="ECO:0000313" key="4">
    <source>
        <dbReference type="Proteomes" id="UP000332933"/>
    </source>
</evidence>
<organism evidence="3 4">
    <name type="scientific">Aphanomyces stellatus</name>
    <dbReference type="NCBI Taxonomy" id="120398"/>
    <lineage>
        <taxon>Eukaryota</taxon>
        <taxon>Sar</taxon>
        <taxon>Stramenopiles</taxon>
        <taxon>Oomycota</taxon>
        <taxon>Saprolegniomycetes</taxon>
        <taxon>Saprolegniales</taxon>
        <taxon>Verrucalvaceae</taxon>
        <taxon>Aphanomyces</taxon>
    </lineage>
</organism>
<proteinExistence type="predicted"/>
<feature type="transmembrane region" description="Helical" evidence="1">
    <location>
        <begin position="77"/>
        <end position="103"/>
    </location>
</feature>
<keyword evidence="1" id="KW-0812">Transmembrane</keyword>
<sequence length="304" mass="32604">MCSKDNLVSGTPAIAVLECTVAVILLGLGAGLSNSYHFHMALGSQVHNVGGGFIFLSLLYPVVAVIGFVGGKYHNKFLLLLHLGGLIALAVMQMFIALSGLVIATPDFPYAFQDTCLTNGKLNNQTQLALCQEYFRSDTFGGLRLAWRTYYTESLADVTAGSGGDYSTTPLCYASGVCQFDLPIGSCGMSGAGLNAKGCASALQQSLSLTVRRVRPLGWLIPAVAPDHLHLCAIAAVLSRVVWLLHDLLDVQAQGRRRPPHRHADLDPTDADQGLLQQRHQAPREGLLITAPPCMRGTPYVAWM</sequence>
<evidence type="ECO:0000313" key="3">
    <source>
        <dbReference type="EMBL" id="VFT91124.1"/>
    </source>
</evidence>
<evidence type="ECO:0000256" key="1">
    <source>
        <dbReference type="SAM" id="Phobius"/>
    </source>
</evidence>
<evidence type="ECO:0000313" key="2">
    <source>
        <dbReference type="EMBL" id="KAF0694835.1"/>
    </source>
</evidence>
<name>A0A485L0C7_9STRA</name>
<dbReference type="OrthoDB" id="62814at2759"/>
<dbReference type="EMBL" id="VJMH01005537">
    <property type="protein sequence ID" value="KAF0694835.1"/>
    <property type="molecule type" value="Genomic_DNA"/>
</dbReference>
<reference evidence="2" key="2">
    <citation type="submission" date="2019-06" db="EMBL/GenBank/DDBJ databases">
        <title>Genomics analysis of Aphanomyces spp. identifies a new class of oomycete effector associated with host adaptation.</title>
        <authorList>
            <person name="Gaulin E."/>
        </authorList>
    </citation>
    <scope>NUCLEOTIDE SEQUENCE</scope>
    <source>
        <strain evidence="2">CBS 578.67</strain>
    </source>
</reference>
<dbReference type="EMBL" id="CAADRA010005558">
    <property type="protein sequence ID" value="VFT91124.1"/>
    <property type="molecule type" value="Genomic_DNA"/>
</dbReference>
<gene>
    <name evidence="3" type="primary">Aste57867_14299</name>
    <name evidence="2" type="ORF">As57867_014246</name>
    <name evidence="3" type="ORF">ASTE57867_14299</name>
</gene>
<feature type="transmembrane region" description="Helical" evidence="1">
    <location>
        <begin position="52"/>
        <end position="70"/>
    </location>
</feature>
<reference evidence="3 4" key="1">
    <citation type="submission" date="2019-03" db="EMBL/GenBank/DDBJ databases">
        <authorList>
            <person name="Gaulin E."/>
            <person name="Dumas B."/>
        </authorList>
    </citation>
    <scope>NUCLEOTIDE SEQUENCE [LARGE SCALE GENOMIC DNA]</scope>
    <source>
        <strain evidence="3">CBS 568.67</strain>
    </source>
</reference>
<dbReference type="AlphaFoldDB" id="A0A485L0C7"/>